<dbReference type="Proteomes" id="UP000635606">
    <property type="component" value="Unassembled WGS sequence"/>
</dbReference>
<comment type="caution">
    <text evidence="1">The sequence shown here is derived from an EMBL/GenBank/DDBJ whole genome shotgun (WGS) entry which is preliminary data.</text>
</comment>
<proteinExistence type="predicted"/>
<organism evidence="1 2">
    <name type="scientific">Virgisporangium ochraceum</name>
    <dbReference type="NCBI Taxonomy" id="65505"/>
    <lineage>
        <taxon>Bacteria</taxon>
        <taxon>Bacillati</taxon>
        <taxon>Actinomycetota</taxon>
        <taxon>Actinomycetes</taxon>
        <taxon>Micromonosporales</taxon>
        <taxon>Micromonosporaceae</taxon>
        <taxon>Virgisporangium</taxon>
    </lineage>
</organism>
<reference evidence="1" key="1">
    <citation type="submission" date="2021-01" db="EMBL/GenBank/DDBJ databases">
        <title>Whole genome shotgun sequence of Virgisporangium ochraceum NBRC 16418.</title>
        <authorList>
            <person name="Komaki H."/>
            <person name="Tamura T."/>
        </authorList>
    </citation>
    <scope>NUCLEOTIDE SEQUENCE</scope>
    <source>
        <strain evidence="1">NBRC 16418</strain>
    </source>
</reference>
<sequence>MTDPKVDDSRPSSARLWNYLLGGKDNFAVDRELGDQIRVAHPEIAAVAQSQRKFLIRAVTLLAGELGVRQFLDIGTGLPTANNTHEVAQRVAPASRIVYVDNDPLVLSHARALLTSSSEGKTAYIDSNVEDPERILADAAQTLDLTRPVALTMIGILGNVADYAEARSIVERLLAAVPSGSYLVVSDGTDTSAHSIESERVAKEGGHTYNLRSPEQIAGYFEGLELLPPGVVSTPRWRPDPGTDPAALDVYCGVGRKP</sequence>
<name>A0A8J3ZQ15_9ACTN</name>
<dbReference type="PIRSF" id="PIRSF017393">
    <property type="entry name" value="MTase_SAV2177"/>
    <property type="match status" value="1"/>
</dbReference>
<dbReference type="InterPro" id="IPR006764">
    <property type="entry name" value="SAM_dep_MeTrfase_SAV2177_type"/>
</dbReference>
<dbReference type="AlphaFoldDB" id="A0A8J3ZQ15"/>
<evidence type="ECO:0008006" key="3">
    <source>
        <dbReference type="Google" id="ProtNLM"/>
    </source>
</evidence>
<gene>
    <name evidence="1" type="ORF">Voc01_007450</name>
</gene>
<keyword evidence="2" id="KW-1185">Reference proteome</keyword>
<dbReference type="Pfam" id="PF04672">
    <property type="entry name" value="Methyltransf_19"/>
    <property type="match status" value="1"/>
</dbReference>
<dbReference type="InterPro" id="IPR029063">
    <property type="entry name" value="SAM-dependent_MTases_sf"/>
</dbReference>
<dbReference type="RefSeq" id="WP_203925830.1">
    <property type="nucleotide sequence ID" value="NZ_BOPH01000010.1"/>
</dbReference>
<accession>A0A8J3ZQ15</accession>
<dbReference type="Gene3D" id="3.40.50.150">
    <property type="entry name" value="Vaccinia Virus protein VP39"/>
    <property type="match status" value="1"/>
</dbReference>
<evidence type="ECO:0000313" key="1">
    <source>
        <dbReference type="EMBL" id="GIJ65828.1"/>
    </source>
</evidence>
<evidence type="ECO:0000313" key="2">
    <source>
        <dbReference type="Proteomes" id="UP000635606"/>
    </source>
</evidence>
<dbReference type="SUPFAM" id="SSF53335">
    <property type="entry name" value="S-adenosyl-L-methionine-dependent methyltransferases"/>
    <property type="match status" value="1"/>
</dbReference>
<dbReference type="EMBL" id="BOPH01000010">
    <property type="protein sequence ID" value="GIJ65828.1"/>
    <property type="molecule type" value="Genomic_DNA"/>
</dbReference>
<protein>
    <recommendedName>
        <fullName evidence="3">S-adenosyl methyltransferase</fullName>
    </recommendedName>
</protein>